<feature type="region of interest" description="Disordered" evidence="2">
    <location>
        <begin position="629"/>
        <end position="693"/>
    </location>
</feature>
<evidence type="ECO:0000313" key="4">
    <source>
        <dbReference type="Proteomes" id="UP000492821"/>
    </source>
</evidence>
<proteinExistence type="predicted"/>
<keyword evidence="4" id="KW-1185">Reference proteome</keyword>
<evidence type="ECO:0000259" key="3">
    <source>
        <dbReference type="PROSITE" id="PS50144"/>
    </source>
</evidence>
<feature type="compositionally biased region" description="Basic residues" evidence="2">
    <location>
        <begin position="641"/>
        <end position="650"/>
    </location>
</feature>
<dbReference type="SMART" id="SM00061">
    <property type="entry name" value="MATH"/>
    <property type="match status" value="1"/>
</dbReference>
<reference evidence="5" key="2">
    <citation type="submission" date="2020-10" db="UniProtKB">
        <authorList>
            <consortium name="WormBaseParasite"/>
        </authorList>
    </citation>
    <scope>IDENTIFICATION</scope>
</reference>
<name>A0A7E4V980_PANRE</name>
<feature type="region of interest" description="Disordered" evidence="2">
    <location>
        <begin position="1"/>
        <end position="76"/>
    </location>
</feature>
<dbReference type="PANTHER" id="PTHR47022">
    <property type="entry name" value="BTB AND MATH DOMAIN-CONTAINING PROTEIN 36-RELATED"/>
    <property type="match status" value="1"/>
</dbReference>
<dbReference type="PROSITE" id="PS50144">
    <property type="entry name" value="MATH"/>
    <property type="match status" value="1"/>
</dbReference>
<dbReference type="InterPro" id="IPR002083">
    <property type="entry name" value="MATH/TRAF_dom"/>
</dbReference>
<organism evidence="4 5">
    <name type="scientific">Panagrellus redivivus</name>
    <name type="common">Microworm</name>
    <dbReference type="NCBI Taxonomy" id="6233"/>
    <lineage>
        <taxon>Eukaryota</taxon>
        <taxon>Metazoa</taxon>
        <taxon>Ecdysozoa</taxon>
        <taxon>Nematoda</taxon>
        <taxon>Chromadorea</taxon>
        <taxon>Rhabditida</taxon>
        <taxon>Tylenchina</taxon>
        <taxon>Panagrolaimomorpha</taxon>
        <taxon>Panagrolaimoidea</taxon>
        <taxon>Panagrolaimidae</taxon>
        <taxon>Panagrellus</taxon>
    </lineage>
</organism>
<feature type="region of interest" description="Disordered" evidence="2">
    <location>
        <begin position="1431"/>
        <end position="1472"/>
    </location>
</feature>
<dbReference type="Gene3D" id="2.60.210.10">
    <property type="entry name" value="Apoptosis, Tumor Necrosis Factor Receptor Associated Protein 2, Chain A"/>
    <property type="match status" value="1"/>
</dbReference>
<evidence type="ECO:0000256" key="2">
    <source>
        <dbReference type="SAM" id="MobiDB-lite"/>
    </source>
</evidence>
<protein>
    <submittedName>
        <fullName evidence="5">MATH domain-containing protein</fullName>
    </submittedName>
</protein>
<feature type="compositionally biased region" description="Low complexity" evidence="2">
    <location>
        <begin position="29"/>
        <end position="48"/>
    </location>
</feature>
<feature type="region of interest" description="Disordered" evidence="2">
    <location>
        <begin position="1262"/>
        <end position="1312"/>
    </location>
</feature>
<sequence>MEGRLTAPPEIGCSHGSSSSRAYQKDESSGSGTSSPGRSNSSNSGSTSDECAGRCSVSRDECNSSPEDTQEDSVDGDVNRQLLNILVTANNFSGDMLITDNAMSSLKDYFKHTMNPEQLSRLRHLISTNHVSSQTDPDADFPPLAIMKNPTIVNSSFADIATTSEVHEGVLPLVIRNFSQMTETMRGPVMGIRGVPWRIMVMPRQHVVQKKGTQKCLGFFLQCCPTAYSDSWSCQANAELRLISQKQDVPNFTRKTSHSYTAKENDWGYSCFMTWADILDEGQGYIKDNTVKVEVHVRADPPKNILDLAQFQKKVREYIRLADVQAQRGFIDKAIEVNTSATKFCKDKDPQCKSELEAQLQRLIDMKLKQSIERIEKGSSTRTVEDDGTSNMNALRQAMGGGLTARAQKLPKTSKASKDVEACKKDLQMAKAHFRAQKANREERLTKAPGERTRIALSTRPANAIPLARRSGPPPVHKAQTLVATGHFNESVCSPTKSNFRRVINGSLPEVEEPSDASGDNISEAGGESISQDQIDIKVTASEDGSETKINFTKVMNTLKNFNPEFSHVIQKSFQNPAGIGYNEEDAFIEELTYNPVNPNELRDTSVQTDNVEDDLVLVTESAIVDAASKTTAASSDEKMRKVKRVRKNRKPDDTNSVESEPKNRNDDANFAGKIDVSQEPGSPGTYASVPYSDNISLDAQDNVIVDYDEGTNDQIKPRYFSAPPMGLAFQMNTPSIEADDDEEAQTQIEPSMTYIDLILKQNINHLVREFHGTNKNGHSLNNTAETATIRGFPGYSAHSNSEFNQRLAQNALNIVSVNCLNFSACVTRIFKFFTLLNVSGKATAFSNAIGELNCAIHELPNYQPVPINDSRVLDLFAEVADLAEPNDSDYTLEKSYRRLCEFMSNECRTVVAMYNNFEYADTVHHAITVINELRQQNNSLMLQDQASRNTIRQLEEKKNVEVSEIRNSNNSDKEKLNELQKQLREAKKEIKRQEKKLKGIVDSSEDVKTLTEALAVSERKLTELNSKHTEMIAQHAREKQSSQDTKNNLVKEKQNLDSEVKSLKNTIEDLKASNRKLEQQLGTERRQAQANIKAEKERANKAECAQVENILELGLKILERAREDCKLQIKLIDNHLAKIANPTETEIDITKKNVEEWTKKAEEIKTLISTSKAEAQNMMNEIKKGKLLSSLPKFTVPKPPPHPVLHQMPAPTPIQPPATLAPLNPPQQLPIGSQRRTSPQIMVPPPNYGLPGQYRDTMPMISPSQQKPRGSVTPQPPYRGMPSASTPFLGGHGRPNSTVGIPQSPKPGNLPLPIGSRPDNYNNKNGIMSMQQPLMKDNIDSAAAMLSAASSNGMTSPAVRGLNLSPPNGFNNINSNSHDLFSLNSTSNRNGNNATPWYDPLNTYNDYFSTVGGPSRWSLGNFGSNSTDPSVAYLNNDSPPPATTGAIGSNRRQPVWPTDAEDFSSESLGFK</sequence>
<dbReference type="InterPro" id="IPR008974">
    <property type="entry name" value="TRAF-like"/>
</dbReference>
<evidence type="ECO:0000256" key="1">
    <source>
        <dbReference type="SAM" id="Coils"/>
    </source>
</evidence>
<dbReference type="Pfam" id="PF22486">
    <property type="entry name" value="MATH_2"/>
    <property type="match status" value="1"/>
</dbReference>
<dbReference type="WBParaSite" id="Pan_g18149.t2">
    <property type="protein sequence ID" value="Pan_g18149.t2"/>
    <property type="gene ID" value="Pan_g18149"/>
</dbReference>
<accession>A0A7E4V980</accession>
<keyword evidence="1" id="KW-0175">Coiled coil</keyword>
<feature type="region of interest" description="Disordered" evidence="2">
    <location>
        <begin position="508"/>
        <end position="535"/>
    </location>
</feature>
<reference evidence="4" key="1">
    <citation type="journal article" date="2013" name="Genetics">
        <title>The draft genome and transcriptome of Panagrellus redivivus are shaped by the harsh demands of a free-living lifestyle.</title>
        <authorList>
            <person name="Srinivasan J."/>
            <person name="Dillman A.R."/>
            <person name="Macchietto M.G."/>
            <person name="Heikkinen L."/>
            <person name="Lakso M."/>
            <person name="Fracchia K.M."/>
            <person name="Antoshechkin I."/>
            <person name="Mortazavi A."/>
            <person name="Wong G."/>
            <person name="Sternberg P.W."/>
        </authorList>
    </citation>
    <scope>NUCLEOTIDE SEQUENCE [LARGE SCALE GENOMIC DNA]</scope>
    <source>
        <strain evidence="4">MT8872</strain>
    </source>
</reference>
<feature type="domain" description="MATH" evidence="3">
    <location>
        <begin position="168"/>
        <end position="297"/>
    </location>
</feature>
<dbReference type="SUPFAM" id="SSF49599">
    <property type="entry name" value="TRAF domain-like"/>
    <property type="match status" value="1"/>
</dbReference>
<evidence type="ECO:0000313" key="5">
    <source>
        <dbReference type="WBParaSite" id="Pan_g18149.t2"/>
    </source>
</evidence>
<dbReference type="PANTHER" id="PTHR47022:SF1">
    <property type="entry name" value="BTB AND MATH DOMAIN-CONTAINING PROTEIN 36-RELATED"/>
    <property type="match status" value="1"/>
</dbReference>
<dbReference type="Proteomes" id="UP000492821">
    <property type="component" value="Unassembled WGS sequence"/>
</dbReference>
<feature type="coiled-coil region" evidence="1">
    <location>
        <begin position="952"/>
        <end position="1106"/>
    </location>
</feature>